<comment type="caution">
    <text evidence="1">The sequence shown here is derived from an EMBL/GenBank/DDBJ whole genome shotgun (WGS) entry which is preliminary data.</text>
</comment>
<name>A0A443KCV4_9RHOB</name>
<reference evidence="1 2" key="1">
    <citation type="submission" date="2019-01" db="EMBL/GenBank/DDBJ databases">
        <title>Sinorhodobacter populi sp. nov. isolated from the symptomatic bark tissue of Populus euramericana canker.</title>
        <authorList>
            <person name="Xu G."/>
        </authorList>
    </citation>
    <scope>NUCLEOTIDE SEQUENCE [LARGE SCALE GENOMIC DNA]</scope>
    <source>
        <strain evidence="1 2">07D10-4-3</strain>
    </source>
</reference>
<dbReference type="EMBL" id="SAUY01000015">
    <property type="protein sequence ID" value="RWR30526.1"/>
    <property type="molecule type" value="Genomic_DNA"/>
</dbReference>
<accession>A0A443KCV4</accession>
<sequence>MALIFYNGEVVLASYSNATQYGSKFPGIPRQGETVILKDGTSWTVREVVWVAKTGILGEVDAKVFLAENT</sequence>
<evidence type="ECO:0000313" key="2">
    <source>
        <dbReference type="Proteomes" id="UP000284451"/>
    </source>
</evidence>
<dbReference type="RefSeq" id="WP_128232732.1">
    <property type="nucleotide sequence ID" value="NZ_SAUY01000015.1"/>
</dbReference>
<reference evidence="1 2" key="2">
    <citation type="submission" date="2019-01" db="EMBL/GenBank/DDBJ databases">
        <authorList>
            <person name="Li Y."/>
        </authorList>
    </citation>
    <scope>NUCLEOTIDE SEQUENCE [LARGE SCALE GENOMIC DNA]</scope>
    <source>
        <strain evidence="1 2">07D10-4-3</strain>
    </source>
</reference>
<dbReference type="AlphaFoldDB" id="A0A443KCV4"/>
<protein>
    <submittedName>
        <fullName evidence="1">Uncharacterized protein</fullName>
    </submittedName>
</protein>
<dbReference type="Proteomes" id="UP000284451">
    <property type="component" value="Unassembled WGS sequence"/>
</dbReference>
<evidence type="ECO:0000313" key="1">
    <source>
        <dbReference type="EMBL" id="RWR30526.1"/>
    </source>
</evidence>
<gene>
    <name evidence="1" type="ORF">D2T29_12710</name>
</gene>
<organism evidence="1 2">
    <name type="scientific">Paenirhodobacter populi</name>
    <dbReference type="NCBI Taxonomy" id="2306993"/>
    <lineage>
        <taxon>Bacteria</taxon>
        <taxon>Pseudomonadati</taxon>
        <taxon>Pseudomonadota</taxon>
        <taxon>Alphaproteobacteria</taxon>
        <taxon>Rhodobacterales</taxon>
        <taxon>Rhodobacter group</taxon>
        <taxon>Paenirhodobacter</taxon>
    </lineage>
</organism>
<proteinExistence type="predicted"/>